<dbReference type="InterPro" id="IPR005330">
    <property type="entry name" value="MHYT_dom"/>
</dbReference>
<dbReference type="InterPro" id="IPR029016">
    <property type="entry name" value="GAF-like_dom_sf"/>
</dbReference>
<dbReference type="CDD" id="cd11386">
    <property type="entry name" value="MCP_signal"/>
    <property type="match status" value="1"/>
</dbReference>
<dbReference type="PROSITE" id="PS50924">
    <property type="entry name" value="MHYT"/>
    <property type="match status" value="1"/>
</dbReference>
<dbReference type="Pfam" id="PF13426">
    <property type="entry name" value="PAS_9"/>
    <property type="match status" value="1"/>
</dbReference>
<feature type="domain" description="PAS" evidence="8">
    <location>
        <begin position="445"/>
        <end position="512"/>
    </location>
</feature>
<dbReference type="SMART" id="SM00091">
    <property type="entry name" value="PAS"/>
    <property type="match status" value="1"/>
</dbReference>
<feature type="domain" description="MHYT" evidence="11">
    <location>
        <begin position="12"/>
        <end position="206"/>
    </location>
</feature>
<evidence type="ECO:0000259" key="6">
    <source>
        <dbReference type="PROSITE" id="PS50046"/>
    </source>
</evidence>
<dbReference type="InterPro" id="IPR035965">
    <property type="entry name" value="PAS-like_dom_sf"/>
</dbReference>
<reference evidence="12" key="2">
    <citation type="submission" date="2019-11" db="EMBL/GenBank/DDBJ databases">
        <title>Improved Assembly of Tolypothrix boutellei genome.</title>
        <authorList>
            <person name="Sarangi A.N."/>
            <person name="Mukherjee M."/>
            <person name="Ghosh S."/>
            <person name="Singh D."/>
            <person name="Das A."/>
            <person name="Kant S."/>
            <person name="Prusty A."/>
            <person name="Tripathy S."/>
        </authorList>
    </citation>
    <scope>NUCLEOTIDE SEQUENCE</scope>
    <source>
        <strain evidence="12">VB521301</strain>
    </source>
</reference>
<dbReference type="SUPFAM" id="SSF55781">
    <property type="entry name" value="GAF domain-like"/>
    <property type="match status" value="1"/>
</dbReference>
<feature type="transmembrane region" description="Helical" evidence="3">
    <location>
        <begin position="113"/>
        <end position="134"/>
    </location>
</feature>
<dbReference type="EMBL" id="JHEG04000002">
    <property type="protein sequence ID" value="KAF3883874.1"/>
    <property type="molecule type" value="Genomic_DNA"/>
</dbReference>
<proteinExistence type="inferred from homology"/>
<dbReference type="InterPro" id="IPR016132">
    <property type="entry name" value="Phyto_chromo_attachment"/>
</dbReference>
<feature type="domain" description="Methyl-accepting transducer" evidence="7">
    <location>
        <begin position="626"/>
        <end position="862"/>
    </location>
</feature>
<dbReference type="PROSITE" id="PS50112">
    <property type="entry name" value="PAS"/>
    <property type="match status" value="1"/>
</dbReference>
<dbReference type="PROSITE" id="PS50046">
    <property type="entry name" value="PHYTOCHROME_2"/>
    <property type="match status" value="1"/>
</dbReference>
<dbReference type="Pfam" id="PF03707">
    <property type="entry name" value="MHYT"/>
    <property type="match status" value="4"/>
</dbReference>
<feature type="domain" description="PAC" evidence="9">
    <location>
        <begin position="513"/>
        <end position="567"/>
    </location>
</feature>
<feature type="coiled-coil region" evidence="5">
    <location>
        <begin position="645"/>
        <end position="679"/>
    </location>
</feature>
<dbReference type="CDD" id="cd00130">
    <property type="entry name" value="PAS"/>
    <property type="match status" value="1"/>
</dbReference>
<gene>
    <name evidence="12" type="ORF">DA73_0400039905</name>
</gene>
<dbReference type="SMART" id="SM00086">
    <property type="entry name" value="PAC"/>
    <property type="match status" value="1"/>
</dbReference>
<dbReference type="InterPro" id="IPR001610">
    <property type="entry name" value="PAC"/>
</dbReference>
<evidence type="ECO:0000259" key="8">
    <source>
        <dbReference type="PROSITE" id="PS50112"/>
    </source>
</evidence>
<evidence type="ECO:0000256" key="2">
    <source>
        <dbReference type="ARBA" id="ARBA00029447"/>
    </source>
</evidence>
<keyword evidence="5" id="KW-0175">Coiled coil</keyword>
<organism evidence="12 13">
    <name type="scientific">Tolypothrix bouteillei VB521301</name>
    <dbReference type="NCBI Taxonomy" id="1479485"/>
    <lineage>
        <taxon>Bacteria</taxon>
        <taxon>Bacillati</taxon>
        <taxon>Cyanobacteriota</taxon>
        <taxon>Cyanophyceae</taxon>
        <taxon>Nostocales</taxon>
        <taxon>Tolypothrichaceae</taxon>
        <taxon>Tolypothrix</taxon>
    </lineage>
</organism>
<feature type="coiled-coil region" evidence="5">
    <location>
        <begin position="770"/>
        <end position="797"/>
    </location>
</feature>
<feature type="transmembrane region" description="Helical" evidence="3">
    <location>
        <begin position="78"/>
        <end position="101"/>
    </location>
</feature>
<feature type="transmembrane region" description="Helical" evidence="3">
    <location>
        <begin position="146"/>
        <end position="170"/>
    </location>
</feature>
<evidence type="ECO:0000313" key="12">
    <source>
        <dbReference type="EMBL" id="KAF3883874.1"/>
    </source>
</evidence>
<keyword evidence="3" id="KW-0812">Transmembrane</keyword>
<evidence type="ECO:0000259" key="10">
    <source>
        <dbReference type="PROSITE" id="PS50885"/>
    </source>
</evidence>
<accession>A0A8S9SWV3</accession>
<dbReference type="Pfam" id="PF00015">
    <property type="entry name" value="MCPsignal"/>
    <property type="match status" value="1"/>
</dbReference>
<dbReference type="InterPro" id="IPR000700">
    <property type="entry name" value="PAS-assoc_C"/>
</dbReference>
<dbReference type="AlphaFoldDB" id="A0A8S9SWV3"/>
<evidence type="ECO:0000256" key="5">
    <source>
        <dbReference type="SAM" id="Coils"/>
    </source>
</evidence>
<dbReference type="Gene3D" id="1.10.287.950">
    <property type="entry name" value="Methyl-accepting chemotaxis protein"/>
    <property type="match status" value="1"/>
</dbReference>
<dbReference type="InterPro" id="IPR003018">
    <property type="entry name" value="GAF"/>
</dbReference>
<dbReference type="InterPro" id="IPR004089">
    <property type="entry name" value="MCPsignal_dom"/>
</dbReference>
<dbReference type="Gene3D" id="3.30.450.20">
    <property type="entry name" value="PAS domain"/>
    <property type="match status" value="1"/>
</dbReference>
<evidence type="ECO:0000259" key="11">
    <source>
        <dbReference type="PROSITE" id="PS50924"/>
    </source>
</evidence>
<dbReference type="NCBIfam" id="TIGR00229">
    <property type="entry name" value="sensory_box"/>
    <property type="match status" value="1"/>
</dbReference>
<evidence type="ECO:0000256" key="3">
    <source>
        <dbReference type="PROSITE-ProRule" id="PRU00244"/>
    </source>
</evidence>
<dbReference type="InterPro" id="IPR000014">
    <property type="entry name" value="PAS"/>
</dbReference>
<dbReference type="PROSITE" id="PS50885">
    <property type="entry name" value="HAMP"/>
    <property type="match status" value="1"/>
</dbReference>
<dbReference type="Gene3D" id="3.30.450.40">
    <property type="match status" value="1"/>
</dbReference>
<dbReference type="PANTHER" id="PTHR32089:SF114">
    <property type="entry name" value="METHYL-ACCEPTING CHEMOTAXIS PROTEIN MCPB"/>
    <property type="match status" value="1"/>
</dbReference>
<dbReference type="InterPro" id="IPR003660">
    <property type="entry name" value="HAMP_dom"/>
</dbReference>
<keyword evidence="3" id="KW-1133">Transmembrane helix</keyword>
<keyword evidence="1 4" id="KW-0807">Transducer</keyword>
<evidence type="ECO:0000256" key="4">
    <source>
        <dbReference type="PROSITE-ProRule" id="PRU00284"/>
    </source>
</evidence>
<dbReference type="SMART" id="SM00304">
    <property type="entry name" value="HAMP"/>
    <property type="match status" value="2"/>
</dbReference>
<evidence type="ECO:0000259" key="7">
    <source>
        <dbReference type="PROSITE" id="PS50111"/>
    </source>
</evidence>
<name>A0A8S9SWV3_9CYAN</name>
<dbReference type="RefSeq" id="WP_050046222.1">
    <property type="nucleotide sequence ID" value="NZ_JHEG04000002.1"/>
</dbReference>
<sequence>MLLADVIINSTYDLRLVLLSIVIAVFASYTALDLARRVRTTQAQARLVWLIGGAVVMGTGIWSMHFVAMLAFRLPIPMVYDVSTVIVSVLPAIVACGGALFLTSRQTLSKQQLLVGGVLMGIGIAAMHYIGMAAMEIDASTHYNPVLFALSVAIAIGASITALWIVSELGGRTSKGSRLPKVLSALIMGSAIAGMHYTGMAAASFHSTKAVNTVATEEMNISFNWLALSIGIATLVILGFTILTSYVDQKLLAQQGMLLQQQEAETLRSQLFTNIALRIRQSLNVDDVLKTSVFEVQQALMIDRVVIYRFNPDWTGTIVAEATTSEWVKLLGQTVNDPFRKEYIDMYKNGRVRAINNIYDAGFTDCHQEILKGFQIKSNIVAPIITNNELLGLMCGHQCSEFRNWQQPEIDLFQQLATQVGIALEQAYLLHELEQAQEVLRLRDRAIADASNAIVITDPRQPDNPMIFCNPAFESMTGYSQQEVIGRNCRFLQGPGTDPMSVEQIREAIRLGHECQVIVQNYRKDGTPFWNEVTISPVKDKSGRIINFIGIQTDITQRKWAEEELRLSKEILQQNLLEFISHVEEVVKGDLTVRAEITTGEIGIVSDFFNTIIESLRDTVTRVKQAALQVTYFVGENSKAIRNLADEALEQAEEITRTLDEIEQMNQSIQAVADSANQATEVARVASDTAVAAGQAMELTVCSILDLRQAVTETAEKVKHFGESSQQISKAVTLIEQIAMQTNLLSINASIEASRTNDESQGFGAVAQEISKLAIQSAEATQEIEAIAQNIKAETNEVVQAIEFGTTRVVESVQLVKDTKQSLERIMEISYQIDQLVQSISQATVSQARTSQAVAILMQEIAQASERTANSSRIVSLSLEQTVDVTQQLQDSVSVFKTGALAVTQPQRKLHL</sequence>
<comment type="caution">
    <text evidence="12">The sequence shown here is derived from an EMBL/GenBank/DDBJ whole genome shotgun (WGS) entry which is preliminary data.</text>
</comment>
<feature type="transmembrane region" description="Helical" evidence="3">
    <location>
        <begin position="16"/>
        <end position="35"/>
    </location>
</feature>
<reference evidence="12" key="1">
    <citation type="journal article" date="2015" name="Genome Announc.">
        <title>Draft Genome Sequence of Tolypothrix boutellei Strain VB521301.</title>
        <authorList>
            <person name="Chandrababunaidu M.M."/>
            <person name="Singh D."/>
            <person name="Sen D."/>
            <person name="Bhan S."/>
            <person name="Das S."/>
            <person name="Gupta A."/>
            <person name="Adhikary S.P."/>
            <person name="Tripathy S."/>
        </authorList>
    </citation>
    <scope>NUCLEOTIDE SEQUENCE</scope>
    <source>
        <strain evidence="12">VB521301</strain>
    </source>
</reference>
<feature type="domain" description="Phytochrome chromophore attachment site" evidence="6">
    <location>
        <begin position="284"/>
        <end position="419"/>
    </location>
</feature>
<dbReference type="Proteomes" id="UP000029738">
    <property type="component" value="Unassembled WGS sequence"/>
</dbReference>
<keyword evidence="3" id="KW-0472">Membrane</keyword>
<feature type="transmembrane region" description="Helical" evidence="3">
    <location>
        <begin position="47"/>
        <end position="72"/>
    </location>
</feature>
<dbReference type="PROSITE" id="PS50113">
    <property type="entry name" value="PAC"/>
    <property type="match status" value="1"/>
</dbReference>
<dbReference type="PROSITE" id="PS50111">
    <property type="entry name" value="CHEMOTAXIS_TRANSDUC_2"/>
    <property type="match status" value="1"/>
</dbReference>
<feature type="domain" description="HAMP" evidence="10">
    <location>
        <begin position="570"/>
        <end position="621"/>
    </location>
</feature>
<dbReference type="OrthoDB" id="419276at2"/>
<dbReference type="SUPFAM" id="SSF55785">
    <property type="entry name" value="PYP-like sensor domain (PAS domain)"/>
    <property type="match status" value="1"/>
</dbReference>
<evidence type="ECO:0000259" key="9">
    <source>
        <dbReference type="PROSITE" id="PS50113"/>
    </source>
</evidence>
<dbReference type="GO" id="GO:0007165">
    <property type="term" value="P:signal transduction"/>
    <property type="evidence" value="ECO:0007669"/>
    <property type="project" value="UniProtKB-KW"/>
</dbReference>
<keyword evidence="13" id="KW-1185">Reference proteome</keyword>
<protein>
    <submittedName>
        <fullName evidence="12">PAS domain-containing protein</fullName>
    </submittedName>
</protein>
<evidence type="ECO:0000256" key="1">
    <source>
        <dbReference type="ARBA" id="ARBA00023224"/>
    </source>
</evidence>
<dbReference type="Pfam" id="PF01590">
    <property type="entry name" value="GAF"/>
    <property type="match status" value="1"/>
</dbReference>
<comment type="similarity">
    <text evidence="2">Belongs to the methyl-accepting chemotaxis (MCP) protein family.</text>
</comment>
<dbReference type="SMART" id="SM00065">
    <property type="entry name" value="GAF"/>
    <property type="match status" value="1"/>
</dbReference>
<evidence type="ECO:0000313" key="13">
    <source>
        <dbReference type="Proteomes" id="UP000029738"/>
    </source>
</evidence>
<dbReference type="SUPFAM" id="SSF58104">
    <property type="entry name" value="Methyl-accepting chemotaxis protein (MCP) signaling domain"/>
    <property type="match status" value="1"/>
</dbReference>
<dbReference type="SMART" id="SM00283">
    <property type="entry name" value="MA"/>
    <property type="match status" value="1"/>
</dbReference>
<dbReference type="PANTHER" id="PTHR32089">
    <property type="entry name" value="METHYL-ACCEPTING CHEMOTAXIS PROTEIN MCPB"/>
    <property type="match status" value="1"/>
</dbReference>
<dbReference type="GO" id="GO:0016020">
    <property type="term" value="C:membrane"/>
    <property type="evidence" value="ECO:0007669"/>
    <property type="project" value="UniProtKB-UniRule"/>
</dbReference>
<feature type="transmembrane region" description="Helical" evidence="3">
    <location>
        <begin position="225"/>
        <end position="247"/>
    </location>
</feature>